<name>A0ACC2K6A3_PERAE</name>
<organism evidence="1 2">
    <name type="scientific">Persea americana</name>
    <name type="common">Avocado</name>
    <dbReference type="NCBI Taxonomy" id="3435"/>
    <lineage>
        <taxon>Eukaryota</taxon>
        <taxon>Viridiplantae</taxon>
        <taxon>Streptophyta</taxon>
        <taxon>Embryophyta</taxon>
        <taxon>Tracheophyta</taxon>
        <taxon>Spermatophyta</taxon>
        <taxon>Magnoliopsida</taxon>
        <taxon>Magnoliidae</taxon>
        <taxon>Laurales</taxon>
        <taxon>Lauraceae</taxon>
        <taxon>Persea</taxon>
    </lineage>
</organism>
<dbReference type="EMBL" id="CM056820">
    <property type="protein sequence ID" value="KAJ8616551.1"/>
    <property type="molecule type" value="Genomic_DNA"/>
</dbReference>
<reference evidence="1 2" key="1">
    <citation type="journal article" date="2022" name="Hortic Res">
        <title>A haplotype resolved chromosomal level avocado genome allows analysis of novel avocado genes.</title>
        <authorList>
            <person name="Nath O."/>
            <person name="Fletcher S.J."/>
            <person name="Hayward A."/>
            <person name="Shaw L.M."/>
            <person name="Masouleh A.K."/>
            <person name="Furtado A."/>
            <person name="Henry R.J."/>
            <person name="Mitter N."/>
        </authorList>
    </citation>
    <scope>NUCLEOTIDE SEQUENCE [LARGE SCALE GENOMIC DNA]</scope>
    <source>
        <strain evidence="2">cv. Hass</strain>
    </source>
</reference>
<comment type="caution">
    <text evidence="1">The sequence shown here is derived from an EMBL/GenBank/DDBJ whole genome shotgun (WGS) entry which is preliminary data.</text>
</comment>
<gene>
    <name evidence="1" type="ORF">MRB53_035923</name>
</gene>
<protein>
    <submittedName>
        <fullName evidence="1">Uncharacterized protein</fullName>
    </submittedName>
</protein>
<evidence type="ECO:0000313" key="2">
    <source>
        <dbReference type="Proteomes" id="UP001234297"/>
    </source>
</evidence>
<proteinExistence type="predicted"/>
<accession>A0ACC2K6A3</accession>
<dbReference type="Proteomes" id="UP001234297">
    <property type="component" value="Chromosome 12"/>
</dbReference>
<evidence type="ECO:0000313" key="1">
    <source>
        <dbReference type="EMBL" id="KAJ8616551.1"/>
    </source>
</evidence>
<sequence length="114" mass="12321">MDRFLLLTTTFLVFVAFFPSLQAGRLLHEEKVVSLEVNPSVSSPPNKNEDLMGVKKVASLESSLILSALPKGSVPSSGPSGKVHSTIVDEKLFARHLERMDRILKSVPSPGAGH</sequence>
<keyword evidence="2" id="KW-1185">Reference proteome</keyword>